<proteinExistence type="predicted"/>
<dbReference type="Proteomes" id="UP001595377">
    <property type="component" value="Unassembled WGS sequence"/>
</dbReference>
<evidence type="ECO:0000313" key="2">
    <source>
        <dbReference type="Proteomes" id="UP001595377"/>
    </source>
</evidence>
<reference evidence="2" key="1">
    <citation type="journal article" date="2019" name="Int. J. Syst. Evol. Microbiol.">
        <title>The Global Catalogue of Microorganisms (GCM) 10K type strain sequencing project: providing services to taxonomists for standard genome sequencing and annotation.</title>
        <authorList>
            <consortium name="The Broad Institute Genomics Platform"/>
            <consortium name="The Broad Institute Genome Sequencing Center for Infectious Disease"/>
            <person name="Wu L."/>
            <person name="Ma J."/>
        </authorList>
    </citation>
    <scope>NUCLEOTIDE SEQUENCE [LARGE SCALE GENOMIC DNA]</scope>
    <source>
        <strain evidence="2">KCTC 52677</strain>
    </source>
</reference>
<protein>
    <submittedName>
        <fullName evidence="1">Uncharacterized protein</fullName>
    </submittedName>
</protein>
<name>A0ABV7DDW5_9HYPH</name>
<evidence type="ECO:0000313" key="1">
    <source>
        <dbReference type="EMBL" id="MFC3073120.1"/>
    </source>
</evidence>
<comment type="caution">
    <text evidence="1">The sequence shown here is derived from an EMBL/GenBank/DDBJ whole genome shotgun (WGS) entry which is preliminary data.</text>
</comment>
<sequence>MKHTVTIEEWAGDVAFVTEATASDGRFLSLYAAPLPADTQGRWVYTVDTHIDAGDHELRHVTLDIAYSKEAALAAAEEAARQWLRPTPRLEVVA</sequence>
<gene>
    <name evidence="1" type="ORF">ACFOHH_08410</name>
</gene>
<accession>A0ABV7DDW5</accession>
<keyword evidence="2" id="KW-1185">Reference proteome</keyword>
<organism evidence="1 2">
    <name type="scientific">Shinella pollutisoli</name>
    <dbReference type="NCBI Taxonomy" id="2250594"/>
    <lineage>
        <taxon>Bacteria</taxon>
        <taxon>Pseudomonadati</taxon>
        <taxon>Pseudomonadota</taxon>
        <taxon>Alphaproteobacteria</taxon>
        <taxon>Hyphomicrobiales</taxon>
        <taxon>Rhizobiaceae</taxon>
        <taxon>Shinella</taxon>
    </lineage>
</organism>
<dbReference type="EMBL" id="JBHRSP010000015">
    <property type="protein sequence ID" value="MFC3073120.1"/>
    <property type="molecule type" value="Genomic_DNA"/>
</dbReference>
<dbReference type="RefSeq" id="WP_257310864.1">
    <property type="nucleotide sequence ID" value="NZ_JANFDG010000001.1"/>
</dbReference>